<keyword evidence="3" id="KW-1185">Reference proteome</keyword>
<name>A0A4Y2CF72_ARAVE</name>
<gene>
    <name evidence="1" type="ORF">AVEN_147922_1</name>
    <name evidence="2" type="ORF">AVEN_160573_1</name>
</gene>
<sequence>TKDAHTFNVLCLNALRIVGESTPMGIAHSATVRAILQKFSVVVQNVTRLDVTWIILGSLVHLAYAANLRQCSVGRPDVMMVALSITVPSPVHPVSATILLQCNVARQIVIRVVS</sequence>
<dbReference type="EMBL" id="BGPR01238685">
    <property type="protein sequence ID" value="GBM01957.1"/>
    <property type="molecule type" value="Genomic_DNA"/>
</dbReference>
<proteinExistence type="predicted"/>
<protein>
    <submittedName>
        <fullName evidence="2">Uncharacterized protein</fullName>
    </submittedName>
</protein>
<dbReference type="Proteomes" id="UP000499080">
    <property type="component" value="Unassembled WGS sequence"/>
</dbReference>
<reference evidence="2 3" key="1">
    <citation type="journal article" date="2019" name="Sci. Rep.">
        <title>Orb-weaving spider Araneus ventricosus genome elucidates the spidroin gene catalogue.</title>
        <authorList>
            <person name="Kono N."/>
            <person name="Nakamura H."/>
            <person name="Ohtoshi R."/>
            <person name="Moran D.A.P."/>
            <person name="Shinohara A."/>
            <person name="Yoshida Y."/>
            <person name="Fujiwara M."/>
            <person name="Mori M."/>
            <person name="Tomita M."/>
            <person name="Arakawa K."/>
        </authorList>
    </citation>
    <scope>NUCLEOTIDE SEQUENCE [LARGE SCALE GENOMIC DNA]</scope>
</reference>
<evidence type="ECO:0000313" key="2">
    <source>
        <dbReference type="EMBL" id="GBM01975.1"/>
    </source>
</evidence>
<dbReference type="AlphaFoldDB" id="A0A4Y2CF72"/>
<feature type="non-terminal residue" evidence="2">
    <location>
        <position position="1"/>
    </location>
</feature>
<accession>A0A4Y2CF72</accession>
<evidence type="ECO:0000313" key="3">
    <source>
        <dbReference type="Proteomes" id="UP000499080"/>
    </source>
</evidence>
<organism evidence="2 3">
    <name type="scientific">Araneus ventricosus</name>
    <name type="common">Orbweaver spider</name>
    <name type="synonym">Epeira ventricosa</name>
    <dbReference type="NCBI Taxonomy" id="182803"/>
    <lineage>
        <taxon>Eukaryota</taxon>
        <taxon>Metazoa</taxon>
        <taxon>Ecdysozoa</taxon>
        <taxon>Arthropoda</taxon>
        <taxon>Chelicerata</taxon>
        <taxon>Arachnida</taxon>
        <taxon>Araneae</taxon>
        <taxon>Araneomorphae</taxon>
        <taxon>Entelegynae</taxon>
        <taxon>Araneoidea</taxon>
        <taxon>Araneidae</taxon>
        <taxon>Araneus</taxon>
    </lineage>
</organism>
<comment type="caution">
    <text evidence="2">The sequence shown here is derived from an EMBL/GenBank/DDBJ whole genome shotgun (WGS) entry which is preliminary data.</text>
</comment>
<evidence type="ECO:0000313" key="1">
    <source>
        <dbReference type="EMBL" id="GBM01957.1"/>
    </source>
</evidence>
<dbReference type="EMBL" id="BGPR01238689">
    <property type="protein sequence ID" value="GBM01975.1"/>
    <property type="molecule type" value="Genomic_DNA"/>
</dbReference>